<dbReference type="InterPro" id="IPR001932">
    <property type="entry name" value="PPM-type_phosphatase-like_dom"/>
</dbReference>
<feature type="domain" description="PPM-type phosphatase" evidence="4">
    <location>
        <begin position="103"/>
        <end position="352"/>
    </location>
</feature>
<feature type="transmembrane region" description="Helical" evidence="3">
    <location>
        <begin position="12"/>
        <end position="33"/>
    </location>
</feature>
<dbReference type="GO" id="GO:0004722">
    <property type="term" value="F:protein serine/threonine phosphatase activity"/>
    <property type="evidence" value="ECO:0007669"/>
    <property type="project" value="UniProtKB-EC"/>
</dbReference>
<reference evidence="5 6" key="1">
    <citation type="submission" date="2015-02" db="EMBL/GenBank/DDBJ databases">
        <authorList>
            <person name="Chooi Y.-H."/>
        </authorList>
    </citation>
    <scope>NUCLEOTIDE SEQUENCE [LARGE SCALE GENOMIC DNA]</scope>
    <source>
        <strain evidence="5">E3</strain>
    </source>
</reference>
<feature type="non-terminal residue" evidence="5">
    <location>
        <position position="1"/>
    </location>
</feature>
<dbReference type="OrthoDB" id="60843at2759"/>
<evidence type="ECO:0000313" key="5">
    <source>
        <dbReference type="EMBL" id="CEO97550.1"/>
    </source>
</evidence>
<dbReference type="OMA" id="QKACNSL"/>
<comment type="catalytic activity">
    <reaction evidence="1">
        <text>O-phospho-L-threonyl-[protein] + H2O = L-threonyl-[protein] + phosphate</text>
        <dbReference type="Rhea" id="RHEA:47004"/>
        <dbReference type="Rhea" id="RHEA-COMP:11060"/>
        <dbReference type="Rhea" id="RHEA-COMP:11605"/>
        <dbReference type="ChEBI" id="CHEBI:15377"/>
        <dbReference type="ChEBI" id="CHEBI:30013"/>
        <dbReference type="ChEBI" id="CHEBI:43474"/>
        <dbReference type="ChEBI" id="CHEBI:61977"/>
        <dbReference type="EC" id="3.1.3.16"/>
    </reaction>
</comment>
<name>A0A0G4IQP0_PLABS</name>
<organism evidence="5 6">
    <name type="scientific">Plasmodiophora brassicae</name>
    <name type="common">Clubroot disease agent</name>
    <dbReference type="NCBI Taxonomy" id="37360"/>
    <lineage>
        <taxon>Eukaryota</taxon>
        <taxon>Sar</taxon>
        <taxon>Rhizaria</taxon>
        <taxon>Endomyxa</taxon>
        <taxon>Phytomyxea</taxon>
        <taxon>Plasmodiophorida</taxon>
        <taxon>Plasmodiophoridae</taxon>
        <taxon>Plasmodiophora</taxon>
    </lineage>
</organism>
<dbReference type="SMART" id="SM00332">
    <property type="entry name" value="PP2Cc"/>
    <property type="match status" value="1"/>
</dbReference>
<dbReference type="Proteomes" id="UP000039324">
    <property type="component" value="Unassembled WGS sequence"/>
</dbReference>
<evidence type="ECO:0000313" key="6">
    <source>
        <dbReference type="Proteomes" id="UP000039324"/>
    </source>
</evidence>
<dbReference type="GO" id="GO:0046872">
    <property type="term" value="F:metal ion binding"/>
    <property type="evidence" value="ECO:0007669"/>
    <property type="project" value="UniProtKB-UniRule"/>
</dbReference>
<feature type="transmembrane region" description="Helical" evidence="3">
    <location>
        <begin position="69"/>
        <end position="93"/>
    </location>
</feature>
<dbReference type="InterPro" id="IPR039123">
    <property type="entry name" value="PPTC7"/>
</dbReference>
<dbReference type="PANTHER" id="PTHR12320">
    <property type="entry name" value="PROTEIN PHOSPHATASE 2C"/>
    <property type="match status" value="1"/>
</dbReference>
<dbReference type="AlphaFoldDB" id="A0A0G4IQP0"/>
<dbReference type="Gene3D" id="3.60.40.10">
    <property type="entry name" value="PPM-type phosphatase domain"/>
    <property type="match status" value="1"/>
</dbReference>
<keyword evidence="3" id="KW-1133">Transmembrane helix</keyword>
<feature type="region of interest" description="Disordered" evidence="2">
    <location>
        <begin position="38"/>
        <end position="57"/>
    </location>
</feature>
<protein>
    <recommendedName>
        <fullName evidence="1">Protein phosphatase</fullName>
        <ecNumber evidence="1">3.1.3.16</ecNumber>
    </recommendedName>
</protein>
<dbReference type="EC" id="3.1.3.16" evidence="1"/>
<keyword evidence="1" id="KW-0464">Manganese</keyword>
<gene>
    <name evidence="5" type="ORF">PBRA_000895</name>
</gene>
<dbReference type="STRING" id="37360.A0A0G4IQP0"/>
<dbReference type="SUPFAM" id="SSF81606">
    <property type="entry name" value="PP2C-like"/>
    <property type="match status" value="1"/>
</dbReference>
<dbReference type="EMBL" id="CDSF01000079">
    <property type="protein sequence ID" value="CEO97550.1"/>
    <property type="molecule type" value="Genomic_DNA"/>
</dbReference>
<keyword evidence="6" id="KW-1185">Reference proteome</keyword>
<keyword evidence="1" id="KW-0460">Magnesium</keyword>
<evidence type="ECO:0000259" key="4">
    <source>
        <dbReference type="PROSITE" id="PS51746"/>
    </source>
</evidence>
<dbReference type="PROSITE" id="PS51746">
    <property type="entry name" value="PPM_2"/>
    <property type="match status" value="1"/>
</dbReference>
<evidence type="ECO:0000256" key="2">
    <source>
        <dbReference type="SAM" id="MobiDB-lite"/>
    </source>
</evidence>
<dbReference type="InterPro" id="IPR036457">
    <property type="entry name" value="PPM-type-like_dom_sf"/>
</dbReference>
<proteinExistence type="inferred from homology"/>
<keyword evidence="3" id="KW-0472">Membrane</keyword>
<keyword evidence="3" id="KW-0812">Transmembrane</keyword>
<comment type="similarity">
    <text evidence="1">Belongs to the PP2C family.</text>
</comment>
<sequence length="369" mass="39638">LAGRRGRGLPVAHSSFCIVWAMAAAAAAAAARVGRVRRRSSSRESSPLMRDDGDRAKKRRQRPVVARRIWVLIVVAAIVIYFLFLCLPLASLWKASRGTVSLEFGGAVTPHPDKVDRGGEDAYFYSSAIRAFAVADGVGGWNEQGVNPGLFSRALLQHVWDAFTEYPGITPVAAMRKALGKVRARQIQGSSTVVLGVLGKDNVLTVSNLGDSGLLLLRKQSGSQGYTKLFKTPEQQHQFNFPYQVALDAHASDPPESAETTTHPLRPGDLIIAGSDGLFDNLYVSEIVNEVSTTAVKSLNELAANLVQKAHEFALLGEKGGRSPFGDNARAAGKRWPGGGKLDDIVVVVARVVEAKVPEHFDSNLAPPV</sequence>
<keyword evidence="1" id="KW-0479">Metal-binding</keyword>
<dbReference type="SMART" id="SM00331">
    <property type="entry name" value="PP2C_SIG"/>
    <property type="match status" value="1"/>
</dbReference>
<comment type="cofactor">
    <cofactor evidence="1">
        <name>Mn(2+)</name>
        <dbReference type="ChEBI" id="CHEBI:29035"/>
    </cofactor>
</comment>
<keyword evidence="1" id="KW-0378">Hydrolase</keyword>
<evidence type="ECO:0000256" key="1">
    <source>
        <dbReference type="RuleBase" id="RU366020"/>
    </source>
</evidence>
<accession>A0A0G4IQP0</accession>
<dbReference type="PANTHER" id="PTHR12320:SF1">
    <property type="entry name" value="PROTEIN PHOSPHATASE PTC7 HOMOLOG"/>
    <property type="match status" value="1"/>
</dbReference>
<keyword evidence="1" id="KW-0904">Protein phosphatase</keyword>
<comment type="cofactor">
    <cofactor evidence="1">
        <name>Mg(2+)</name>
        <dbReference type="ChEBI" id="CHEBI:18420"/>
    </cofactor>
</comment>
<comment type="catalytic activity">
    <reaction evidence="1">
        <text>O-phospho-L-seryl-[protein] + H2O = L-seryl-[protein] + phosphate</text>
        <dbReference type="Rhea" id="RHEA:20629"/>
        <dbReference type="Rhea" id="RHEA-COMP:9863"/>
        <dbReference type="Rhea" id="RHEA-COMP:11604"/>
        <dbReference type="ChEBI" id="CHEBI:15377"/>
        <dbReference type="ChEBI" id="CHEBI:29999"/>
        <dbReference type="ChEBI" id="CHEBI:43474"/>
        <dbReference type="ChEBI" id="CHEBI:83421"/>
        <dbReference type="EC" id="3.1.3.16"/>
    </reaction>
</comment>
<evidence type="ECO:0000256" key="3">
    <source>
        <dbReference type="SAM" id="Phobius"/>
    </source>
</evidence>